<comment type="caution">
    <text evidence="1">The sequence shown here is derived from an EMBL/GenBank/DDBJ whole genome shotgun (WGS) entry which is preliminary data.</text>
</comment>
<protein>
    <submittedName>
        <fullName evidence="1">Uncharacterized protein</fullName>
    </submittedName>
</protein>
<gene>
    <name evidence="1" type="ORF">E2C01_066947</name>
</gene>
<evidence type="ECO:0000313" key="1">
    <source>
        <dbReference type="EMBL" id="MPC72635.1"/>
    </source>
</evidence>
<keyword evidence="2" id="KW-1185">Reference proteome</keyword>
<proteinExistence type="predicted"/>
<dbReference type="EMBL" id="VSRR010035097">
    <property type="protein sequence ID" value="MPC72635.1"/>
    <property type="molecule type" value="Genomic_DNA"/>
</dbReference>
<organism evidence="1 2">
    <name type="scientific">Portunus trituberculatus</name>
    <name type="common">Swimming crab</name>
    <name type="synonym">Neptunus trituberculatus</name>
    <dbReference type="NCBI Taxonomy" id="210409"/>
    <lineage>
        <taxon>Eukaryota</taxon>
        <taxon>Metazoa</taxon>
        <taxon>Ecdysozoa</taxon>
        <taxon>Arthropoda</taxon>
        <taxon>Crustacea</taxon>
        <taxon>Multicrustacea</taxon>
        <taxon>Malacostraca</taxon>
        <taxon>Eumalacostraca</taxon>
        <taxon>Eucarida</taxon>
        <taxon>Decapoda</taxon>
        <taxon>Pleocyemata</taxon>
        <taxon>Brachyura</taxon>
        <taxon>Eubrachyura</taxon>
        <taxon>Portunoidea</taxon>
        <taxon>Portunidae</taxon>
        <taxon>Portuninae</taxon>
        <taxon>Portunus</taxon>
    </lineage>
</organism>
<accession>A0A5B7HSC5</accession>
<reference evidence="1 2" key="1">
    <citation type="submission" date="2019-05" db="EMBL/GenBank/DDBJ databases">
        <title>Another draft genome of Portunus trituberculatus and its Hox gene families provides insights of decapod evolution.</title>
        <authorList>
            <person name="Jeong J.-H."/>
            <person name="Song I."/>
            <person name="Kim S."/>
            <person name="Choi T."/>
            <person name="Kim D."/>
            <person name="Ryu S."/>
            <person name="Kim W."/>
        </authorList>
    </citation>
    <scope>NUCLEOTIDE SEQUENCE [LARGE SCALE GENOMIC DNA]</scope>
    <source>
        <tissue evidence="1">Muscle</tissue>
    </source>
</reference>
<evidence type="ECO:0000313" key="2">
    <source>
        <dbReference type="Proteomes" id="UP000324222"/>
    </source>
</evidence>
<name>A0A5B7HSC5_PORTR</name>
<sequence length="48" mass="5117">MRSGTLGSFCGEGREVITDATTTTTITSTTTTTTTTSMIDFFLSFTKP</sequence>
<dbReference type="AlphaFoldDB" id="A0A5B7HSC5"/>
<dbReference type="Proteomes" id="UP000324222">
    <property type="component" value="Unassembled WGS sequence"/>
</dbReference>